<dbReference type="EMBL" id="ASQA01000013">
    <property type="protein sequence ID" value="ETT86400.1"/>
    <property type="molecule type" value="Genomic_DNA"/>
</dbReference>
<evidence type="ECO:0000313" key="2">
    <source>
        <dbReference type="Proteomes" id="UP000019062"/>
    </source>
</evidence>
<protein>
    <submittedName>
        <fullName evidence="1">Uncharacterized protein</fullName>
    </submittedName>
</protein>
<dbReference type="Proteomes" id="UP000019062">
    <property type="component" value="Unassembled WGS sequence"/>
</dbReference>
<organism evidence="1 2">
    <name type="scientific">Viridibacillus arenosi FSL R5-213</name>
    <dbReference type="NCBI Taxonomy" id="1227360"/>
    <lineage>
        <taxon>Bacteria</taxon>
        <taxon>Bacillati</taxon>
        <taxon>Bacillota</taxon>
        <taxon>Bacilli</taxon>
        <taxon>Bacillales</taxon>
        <taxon>Caryophanaceae</taxon>
        <taxon>Viridibacillus</taxon>
    </lineage>
</organism>
<reference evidence="1 2" key="1">
    <citation type="journal article" date="2014" name="BMC Genomics">
        <title>Genomic comparison of sporeforming bacilli isolated from milk.</title>
        <authorList>
            <person name="Moreno Switt A.I."/>
            <person name="Andrus A.D."/>
            <person name="Ranieri M.L."/>
            <person name="Orsi R.H."/>
            <person name="Ivy R."/>
            <person name="den Bakker H.C."/>
            <person name="Martin N.H."/>
            <person name="Wiedmann M."/>
            <person name="Boor K.J."/>
        </authorList>
    </citation>
    <scope>NUCLEOTIDE SEQUENCE [LARGE SCALE GENOMIC DNA]</scope>
    <source>
        <strain evidence="1 2">FSL R5-213</strain>
    </source>
</reference>
<evidence type="ECO:0000313" key="1">
    <source>
        <dbReference type="EMBL" id="ETT86400.1"/>
    </source>
</evidence>
<dbReference type="AlphaFoldDB" id="W4F0U1"/>
<dbReference type="RefSeq" id="WP_038181727.1">
    <property type="nucleotide sequence ID" value="NZ_ASQA01000013.1"/>
</dbReference>
<sequence length="171" mass="20161">MIKKTIILLFFIMIILMLLTFSIKPTINFDNNYYAQKISDALDTYIESDELIESLTIKNGKTFFYSDIYRKTIQIFYFEDGILSYNGKMNYEVWKRKDHEGDPVEWIYHELENGESIIWGVSLTDDTIEINNKVKVQDYIQLENGVNVFFSKNKAELNLPIEVTLKNNQTQ</sequence>
<keyword evidence="2" id="KW-1185">Reference proteome</keyword>
<name>W4F0U1_9BACL</name>
<proteinExistence type="predicted"/>
<comment type="caution">
    <text evidence="1">The sequence shown here is derived from an EMBL/GenBank/DDBJ whole genome shotgun (WGS) entry which is preliminary data.</text>
</comment>
<gene>
    <name evidence="1" type="ORF">C176_06797</name>
</gene>
<accession>W4F0U1</accession>